<evidence type="ECO:0000256" key="1">
    <source>
        <dbReference type="SAM" id="Phobius"/>
    </source>
</evidence>
<organism evidence="2 3">
    <name type="scientific">Aspergillus saccharolyticus JOP 1030-1</name>
    <dbReference type="NCBI Taxonomy" id="1450539"/>
    <lineage>
        <taxon>Eukaryota</taxon>
        <taxon>Fungi</taxon>
        <taxon>Dikarya</taxon>
        <taxon>Ascomycota</taxon>
        <taxon>Pezizomycotina</taxon>
        <taxon>Eurotiomycetes</taxon>
        <taxon>Eurotiomycetidae</taxon>
        <taxon>Eurotiales</taxon>
        <taxon>Aspergillaceae</taxon>
        <taxon>Aspergillus</taxon>
        <taxon>Aspergillus subgen. Circumdati</taxon>
    </lineage>
</organism>
<feature type="transmembrane region" description="Helical" evidence="1">
    <location>
        <begin position="66"/>
        <end position="89"/>
    </location>
</feature>
<gene>
    <name evidence="2" type="ORF">BP01DRAFT_160600</name>
</gene>
<name>A0A318Z5T9_9EURO</name>
<keyword evidence="1" id="KW-1133">Transmembrane helix</keyword>
<reference evidence="2 3" key="1">
    <citation type="submission" date="2016-12" db="EMBL/GenBank/DDBJ databases">
        <title>The genomes of Aspergillus section Nigri reveals drivers in fungal speciation.</title>
        <authorList>
            <consortium name="DOE Joint Genome Institute"/>
            <person name="Vesth T.C."/>
            <person name="Nybo J."/>
            <person name="Theobald S."/>
            <person name="Brandl J."/>
            <person name="Frisvad J.C."/>
            <person name="Nielsen K.F."/>
            <person name="Lyhne E.K."/>
            <person name="Kogle M.E."/>
            <person name="Kuo A."/>
            <person name="Riley R."/>
            <person name="Clum A."/>
            <person name="Nolan M."/>
            <person name="Lipzen A."/>
            <person name="Salamov A."/>
            <person name="Henrissat B."/>
            <person name="Wiebenga A."/>
            <person name="De Vries R.P."/>
            <person name="Grigoriev I.V."/>
            <person name="Mortensen U.H."/>
            <person name="Andersen M.R."/>
            <person name="Baker S.E."/>
        </authorList>
    </citation>
    <scope>NUCLEOTIDE SEQUENCE [LARGE SCALE GENOMIC DNA]</scope>
    <source>
        <strain evidence="2 3">JOP 1030-1</strain>
    </source>
</reference>
<keyword evidence="1" id="KW-0812">Transmembrane</keyword>
<protein>
    <submittedName>
        <fullName evidence="2">Uncharacterized protein</fullName>
    </submittedName>
</protein>
<proteinExistence type="predicted"/>
<accession>A0A318Z5T9</accession>
<keyword evidence="3" id="KW-1185">Reference proteome</keyword>
<evidence type="ECO:0000313" key="2">
    <source>
        <dbReference type="EMBL" id="PYH41717.1"/>
    </source>
</evidence>
<dbReference type="RefSeq" id="XP_025427699.1">
    <property type="nucleotide sequence ID" value="XM_025570692.1"/>
</dbReference>
<dbReference type="GeneID" id="37071920"/>
<dbReference type="AlphaFoldDB" id="A0A318Z5T9"/>
<sequence length="154" mass="17602">MVILFHLRQRFAYLSAMKILTETSCIAQAGGRWRWSGWRPWGTTNGQLVGEIVDLSMQDLKTGLTCFFLFIFYFSLTFSTFFSYFSFFFRIALATSEESQVYSLVFTPELGLQSKIGRTASVADDRPAPKAKYLRADDFVCVGLRQKIIACQLQ</sequence>
<dbReference type="EMBL" id="KZ821260">
    <property type="protein sequence ID" value="PYH41717.1"/>
    <property type="molecule type" value="Genomic_DNA"/>
</dbReference>
<dbReference type="Proteomes" id="UP000248349">
    <property type="component" value="Unassembled WGS sequence"/>
</dbReference>
<evidence type="ECO:0000313" key="3">
    <source>
        <dbReference type="Proteomes" id="UP000248349"/>
    </source>
</evidence>
<keyword evidence="1" id="KW-0472">Membrane</keyword>